<keyword evidence="2" id="KW-1185">Reference proteome</keyword>
<dbReference type="InterPro" id="IPR014710">
    <property type="entry name" value="RmlC-like_jellyroll"/>
</dbReference>
<evidence type="ECO:0000313" key="1">
    <source>
        <dbReference type="EMBL" id="MDQ7251134.1"/>
    </source>
</evidence>
<name>A0ABU0YTV2_9PROT</name>
<dbReference type="Pfam" id="PF06249">
    <property type="entry name" value="EutQ"/>
    <property type="match status" value="1"/>
</dbReference>
<dbReference type="RefSeq" id="WP_379961203.1">
    <property type="nucleotide sequence ID" value="NZ_JAUYVI010000009.1"/>
</dbReference>
<gene>
    <name evidence="1" type="ORF">Q8A70_25835</name>
</gene>
<dbReference type="EMBL" id="JAUYVI010000009">
    <property type="protein sequence ID" value="MDQ7251134.1"/>
    <property type="molecule type" value="Genomic_DNA"/>
</dbReference>
<dbReference type="Proteomes" id="UP001230156">
    <property type="component" value="Unassembled WGS sequence"/>
</dbReference>
<dbReference type="InterPro" id="IPR011051">
    <property type="entry name" value="RmlC_Cupin_sf"/>
</dbReference>
<dbReference type="Gene3D" id="2.60.120.10">
    <property type="entry name" value="Jelly Rolls"/>
    <property type="match status" value="1"/>
</dbReference>
<dbReference type="InterPro" id="IPR010424">
    <property type="entry name" value="EutQ"/>
</dbReference>
<sequence length="121" mass="13812">MPNAIHFKRNELPFIPCKAPGGETKIARVINAKISQNMGGGLEIAENIKVHWTTLYDEILFIHEGSMIVRTDQGEMECNAGDIVWLPEGCTLDYDFTGRRCAYFYALYPFDWAKRHGMEEP</sequence>
<dbReference type="SUPFAM" id="SSF51182">
    <property type="entry name" value="RmlC-like cupins"/>
    <property type="match status" value="1"/>
</dbReference>
<accession>A0ABU0YTV2</accession>
<comment type="caution">
    <text evidence="1">The sequence shown here is derived from an EMBL/GenBank/DDBJ whole genome shotgun (WGS) entry which is preliminary data.</text>
</comment>
<organism evidence="1 2">
    <name type="scientific">Dongia sedimenti</name>
    <dbReference type="NCBI Taxonomy" id="3064282"/>
    <lineage>
        <taxon>Bacteria</taxon>
        <taxon>Pseudomonadati</taxon>
        <taxon>Pseudomonadota</taxon>
        <taxon>Alphaproteobacteria</taxon>
        <taxon>Rhodospirillales</taxon>
        <taxon>Dongiaceae</taxon>
        <taxon>Dongia</taxon>
    </lineage>
</organism>
<reference evidence="2" key="1">
    <citation type="submission" date="2023-08" db="EMBL/GenBank/DDBJ databases">
        <title>Rhodospirillaceae gen. nov., a novel taxon isolated from the Yangtze River Yuezi River estuary sludge.</title>
        <authorList>
            <person name="Ruan L."/>
        </authorList>
    </citation>
    <scope>NUCLEOTIDE SEQUENCE [LARGE SCALE GENOMIC DNA]</scope>
    <source>
        <strain evidence="2">R-7</strain>
    </source>
</reference>
<proteinExistence type="predicted"/>
<protein>
    <submittedName>
        <fullName evidence="1">Cupin domain-containing protein</fullName>
    </submittedName>
</protein>
<evidence type="ECO:0000313" key="2">
    <source>
        <dbReference type="Proteomes" id="UP001230156"/>
    </source>
</evidence>